<dbReference type="EMBL" id="BAABGX010000002">
    <property type="protein sequence ID" value="GAA4309248.1"/>
    <property type="molecule type" value="Genomic_DNA"/>
</dbReference>
<dbReference type="InterPro" id="IPR007354">
    <property type="entry name" value="CruF-like"/>
</dbReference>
<dbReference type="RefSeq" id="WP_345166928.1">
    <property type="nucleotide sequence ID" value="NZ_BAABGX010000002.1"/>
</dbReference>
<feature type="transmembrane region" description="Helical" evidence="1">
    <location>
        <begin position="112"/>
        <end position="131"/>
    </location>
</feature>
<evidence type="ECO:0008006" key="4">
    <source>
        <dbReference type="Google" id="ProtNLM"/>
    </source>
</evidence>
<comment type="caution">
    <text evidence="2">The sequence shown here is derived from an EMBL/GenBank/DDBJ whole genome shotgun (WGS) entry which is preliminary data.</text>
</comment>
<keyword evidence="3" id="KW-1185">Reference proteome</keyword>
<name>A0ABP8FR57_9BACT</name>
<dbReference type="Proteomes" id="UP001501844">
    <property type="component" value="Unassembled WGS sequence"/>
</dbReference>
<feature type="transmembrane region" description="Helical" evidence="1">
    <location>
        <begin position="138"/>
        <end position="161"/>
    </location>
</feature>
<evidence type="ECO:0000313" key="3">
    <source>
        <dbReference type="Proteomes" id="UP001501844"/>
    </source>
</evidence>
<feature type="transmembrane region" description="Helical" evidence="1">
    <location>
        <begin position="173"/>
        <end position="191"/>
    </location>
</feature>
<dbReference type="PANTHER" id="PTHR39419">
    <property type="entry name" value="SLL0814 PROTEIN"/>
    <property type="match status" value="1"/>
</dbReference>
<feature type="transmembrane region" description="Helical" evidence="1">
    <location>
        <begin position="203"/>
        <end position="221"/>
    </location>
</feature>
<keyword evidence="1" id="KW-0472">Membrane</keyword>
<accession>A0ABP8FR57</accession>
<proteinExistence type="predicted"/>
<gene>
    <name evidence="2" type="ORF">GCM10023183_26350</name>
</gene>
<protein>
    <recommendedName>
        <fullName evidence="4">Carotenoid biosynthesis protein</fullName>
    </recommendedName>
</protein>
<sequence length="222" mass="25700">MISTLTSPTSKDYRERYLLVGIGVLLLFYAVGFWGLGFSAHEPWFIALVPFNLLLTNTILFLFHREWNRSFFVFALIAWTAGFLFEWIGVHTGLLFGEYSYGAALGFKIDEIPLLIGLNWLMLVYSSGHLVQRWVSHWLVRALLGALIMVSLDVLIEPVAVRFDFWSWHQNEIPFSNFIGWFLVALLLQVHFHRAVFVKDNPIAPWVFLVQVLFFLGLYLVI</sequence>
<keyword evidence="1" id="KW-0812">Transmembrane</keyword>
<keyword evidence="1" id="KW-1133">Transmembrane helix</keyword>
<evidence type="ECO:0000256" key="1">
    <source>
        <dbReference type="SAM" id="Phobius"/>
    </source>
</evidence>
<evidence type="ECO:0000313" key="2">
    <source>
        <dbReference type="EMBL" id="GAA4309248.1"/>
    </source>
</evidence>
<feature type="transmembrane region" description="Helical" evidence="1">
    <location>
        <begin position="44"/>
        <end position="63"/>
    </location>
</feature>
<feature type="transmembrane region" description="Helical" evidence="1">
    <location>
        <begin position="17"/>
        <end position="38"/>
    </location>
</feature>
<dbReference type="PANTHER" id="PTHR39419:SF1">
    <property type="entry name" value="SLL0814 PROTEIN"/>
    <property type="match status" value="1"/>
</dbReference>
<feature type="transmembrane region" description="Helical" evidence="1">
    <location>
        <begin position="70"/>
        <end position="92"/>
    </location>
</feature>
<reference evidence="3" key="1">
    <citation type="journal article" date="2019" name="Int. J. Syst. Evol. Microbiol.">
        <title>The Global Catalogue of Microorganisms (GCM) 10K type strain sequencing project: providing services to taxonomists for standard genome sequencing and annotation.</title>
        <authorList>
            <consortium name="The Broad Institute Genomics Platform"/>
            <consortium name="The Broad Institute Genome Sequencing Center for Infectious Disease"/>
            <person name="Wu L."/>
            <person name="Ma J."/>
        </authorList>
    </citation>
    <scope>NUCLEOTIDE SEQUENCE [LARGE SCALE GENOMIC DNA]</scope>
    <source>
        <strain evidence="3">JCM 17917</strain>
    </source>
</reference>
<dbReference type="Pfam" id="PF04240">
    <property type="entry name" value="Caroten_synth"/>
    <property type="match status" value="1"/>
</dbReference>
<organism evidence="2 3">
    <name type="scientific">Nibribacter koreensis</name>
    <dbReference type="NCBI Taxonomy" id="1084519"/>
    <lineage>
        <taxon>Bacteria</taxon>
        <taxon>Pseudomonadati</taxon>
        <taxon>Bacteroidota</taxon>
        <taxon>Cytophagia</taxon>
        <taxon>Cytophagales</taxon>
        <taxon>Hymenobacteraceae</taxon>
        <taxon>Nibribacter</taxon>
    </lineage>
</organism>